<name>A0A0B0EM63_9BACT</name>
<protein>
    <submittedName>
        <fullName evidence="1">Uncharacterized protein</fullName>
    </submittedName>
</protein>
<reference evidence="1 2" key="1">
    <citation type="submission" date="2014-10" db="EMBL/GenBank/DDBJ databases">
        <title>Draft genome of anammox bacterium scalindua brodae, obtained using differential coverage binning of sequence data from two enrichment reactors.</title>
        <authorList>
            <person name="Speth D.R."/>
            <person name="Russ L."/>
            <person name="Kartal B."/>
            <person name="Op den Camp H.J."/>
            <person name="Dutilh B.E."/>
            <person name="Jetten M.S."/>
        </authorList>
    </citation>
    <scope>NUCLEOTIDE SEQUENCE [LARGE SCALE GENOMIC DNA]</scope>
    <source>
        <strain evidence="1">RU1</strain>
    </source>
</reference>
<dbReference type="EMBL" id="JRYO01000177">
    <property type="protein sequence ID" value="KHE91760.1"/>
    <property type="molecule type" value="Genomic_DNA"/>
</dbReference>
<proteinExistence type="predicted"/>
<gene>
    <name evidence="1" type="ORF">SCABRO_02461</name>
</gene>
<organism evidence="1 2">
    <name type="scientific">Candidatus Scalindua brodae</name>
    <dbReference type="NCBI Taxonomy" id="237368"/>
    <lineage>
        <taxon>Bacteria</taxon>
        <taxon>Pseudomonadati</taxon>
        <taxon>Planctomycetota</taxon>
        <taxon>Candidatus Brocadiia</taxon>
        <taxon>Candidatus Brocadiales</taxon>
        <taxon>Candidatus Scalinduaceae</taxon>
        <taxon>Candidatus Scalindua</taxon>
    </lineage>
</organism>
<accession>A0A0B0EM63</accession>
<dbReference type="AlphaFoldDB" id="A0A0B0EM63"/>
<comment type="caution">
    <text evidence="1">The sequence shown here is derived from an EMBL/GenBank/DDBJ whole genome shotgun (WGS) entry which is preliminary data.</text>
</comment>
<sequence length="304" mass="34594">MKIVRINLIVIVFFTCCLSELESAGHGHSLYTSVTGIRLRTTENFDVVNLYKPIHPEIHDSPGFDIYMAPLIIQEIPSGGAGDMTDRFGFVTADSSGRLHIDSTRPVVYYFQSYIDLGGSVHQQISYLWCYDRGNTEYFGENIGIAVQGIRMTMDSDGFPAIIELLGDTSNYRILYVSKTLEETTVDIFGKPLPGRKYSIERNQEDLPDIVVARVVERGPEPSGPFVYIQSCSHDITTLLCRCENTQFRDIEEDVLYELLPIEELYIVGINDTSWSQEILNNKYPRSKGEKNWLLRNLRLPPEF</sequence>
<evidence type="ECO:0000313" key="2">
    <source>
        <dbReference type="Proteomes" id="UP000030652"/>
    </source>
</evidence>
<dbReference type="Proteomes" id="UP000030652">
    <property type="component" value="Unassembled WGS sequence"/>
</dbReference>
<evidence type="ECO:0000313" key="1">
    <source>
        <dbReference type="EMBL" id="KHE91760.1"/>
    </source>
</evidence>